<name>A0ACB9G421_CICIN</name>
<evidence type="ECO:0000313" key="2">
    <source>
        <dbReference type="Proteomes" id="UP001055811"/>
    </source>
</evidence>
<reference evidence="2" key="1">
    <citation type="journal article" date="2022" name="Mol. Ecol. Resour.">
        <title>The genomes of chicory, endive, great burdock and yacon provide insights into Asteraceae palaeo-polyploidization history and plant inulin production.</title>
        <authorList>
            <person name="Fan W."/>
            <person name="Wang S."/>
            <person name="Wang H."/>
            <person name="Wang A."/>
            <person name="Jiang F."/>
            <person name="Liu H."/>
            <person name="Zhao H."/>
            <person name="Xu D."/>
            <person name="Zhang Y."/>
        </authorList>
    </citation>
    <scope>NUCLEOTIDE SEQUENCE [LARGE SCALE GENOMIC DNA]</scope>
    <source>
        <strain evidence="2">cv. Punajuju</strain>
    </source>
</reference>
<dbReference type="Proteomes" id="UP001055811">
    <property type="component" value="Linkage Group LG02"/>
</dbReference>
<dbReference type="EMBL" id="CM042010">
    <property type="protein sequence ID" value="KAI3778159.1"/>
    <property type="molecule type" value="Genomic_DNA"/>
</dbReference>
<evidence type="ECO:0000313" key="1">
    <source>
        <dbReference type="EMBL" id="KAI3778159.1"/>
    </source>
</evidence>
<comment type="caution">
    <text evidence="1">The sequence shown here is derived from an EMBL/GenBank/DDBJ whole genome shotgun (WGS) entry which is preliminary data.</text>
</comment>
<proteinExistence type="predicted"/>
<accession>A0ACB9G421</accession>
<organism evidence="1 2">
    <name type="scientific">Cichorium intybus</name>
    <name type="common">Chicory</name>
    <dbReference type="NCBI Taxonomy" id="13427"/>
    <lineage>
        <taxon>Eukaryota</taxon>
        <taxon>Viridiplantae</taxon>
        <taxon>Streptophyta</taxon>
        <taxon>Embryophyta</taxon>
        <taxon>Tracheophyta</taxon>
        <taxon>Spermatophyta</taxon>
        <taxon>Magnoliopsida</taxon>
        <taxon>eudicotyledons</taxon>
        <taxon>Gunneridae</taxon>
        <taxon>Pentapetalae</taxon>
        <taxon>asterids</taxon>
        <taxon>campanulids</taxon>
        <taxon>Asterales</taxon>
        <taxon>Asteraceae</taxon>
        <taxon>Cichorioideae</taxon>
        <taxon>Cichorieae</taxon>
        <taxon>Cichoriinae</taxon>
        <taxon>Cichorium</taxon>
    </lineage>
</organism>
<reference evidence="1 2" key="2">
    <citation type="journal article" date="2022" name="Mol. Ecol. Resour.">
        <title>The genomes of chicory, endive, great burdock and yacon provide insights into Asteraceae paleo-polyploidization history and plant inulin production.</title>
        <authorList>
            <person name="Fan W."/>
            <person name="Wang S."/>
            <person name="Wang H."/>
            <person name="Wang A."/>
            <person name="Jiang F."/>
            <person name="Liu H."/>
            <person name="Zhao H."/>
            <person name="Xu D."/>
            <person name="Zhang Y."/>
        </authorList>
    </citation>
    <scope>NUCLEOTIDE SEQUENCE [LARGE SCALE GENOMIC DNA]</scope>
    <source>
        <strain evidence="2">cv. Punajuju</strain>
        <tissue evidence="1">Leaves</tissue>
    </source>
</reference>
<keyword evidence="2" id="KW-1185">Reference proteome</keyword>
<protein>
    <submittedName>
        <fullName evidence="1">Uncharacterized protein</fullName>
    </submittedName>
</protein>
<gene>
    <name evidence="1" type="ORF">L2E82_07229</name>
</gene>
<sequence length="69" mass="8318">MHVTLKSSYLLSSRESQLEIQYFLSLKLPFSLYTHQDYNQKPESIQFCFHETLSHFQKFPSMTTLLQYH</sequence>